<evidence type="ECO:0000256" key="1">
    <source>
        <dbReference type="SAM" id="Phobius"/>
    </source>
</evidence>
<accession>A0A6N7R4J6</accession>
<sequence length="77" mass="9257">MWFAGLSLLFIVLIIIDAKQLWKRKNKRELILYFSFLTTAYFLFIVNRLHLFSLESFSSIQIITDFVQLFLPMDHKI</sequence>
<evidence type="ECO:0000313" key="3">
    <source>
        <dbReference type="Proteomes" id="UP000435187"/>
    </source>
</evidence>
<comment type="caution">
    <text evidence="2">The sequence shown here is derived from an EMBL/GenBank/DDBJ whole genome shotgun (WGS) entry which is preliminary data.</text>
</comment>
<keyword evidence="1" id="KW-1133">Transmembrane helix</keyword>
<reference evidence="2 3" key="1">
    <citation type="submission" date="2019-10" db="EMBL/GenBank/DDBJ databases">
        <title>Gracilibacillus salitolerans sp. nov., a moderate halophile isolated from a saline soil in northwest China.</title>
        <authorList>
            <person name="Gan L."/>
        </authorList>
    </citation>
    <scope>NUCLEOTIDE SEQUENCE [LARGE SCALE GENOMIC DNA]</scope>
    <source>
        <strain evidence="2 3">TP2-8</strain>
    </source>
</reference>
<organism evidence="2 3">
    <name type="scientific">Gracilibacillus thailandensis</name>
    <dbReference type="NCBI Taxonomy" id="563735"/>
    <lineage>
        <taxon>Bacteria</taxon>
        <taxon>Bacillati</taxon>
        <taxon>Bacillota</taxon>
        <taxon>Bacilli</taxon>
        <taxon>Bacillales</taxon>
        <taxon>Bacillaceae</taxon>
        <taxon>Gracilibacillus</taxon>
    </lineage>
</organism>
<keyword evidence="3" id="KW-1185">Reference proteome</keyword>
<name>A0A6N7R4J6_9BACI</name>
<dbReference type="AlphaFoldDB" id="A0A6N7R4J6"/>
<dbReference type="Proteomes" id="UP000435187">
    <property type="component" value="Unassembled WGS sequence"/>
</dbReference>
<feature type="transmembrane region" description="Helical" evidence="1">
    <location>
        <begin position="28"/>
        <end position="46"/>
    </location>
</feature>
<proteinExistence type="predicted"/>
<protein>
    <submittedName>
        <fullName evidence="2">Uncharacterized protein</fullName>
    </submittedName>
</protein>
<gene>
    <name evidence="2" type="ORF">GH885_17495</name>
</gene>
<keyword evidence="1" id="KW-0472">Membrane</keyword>
<evidence type="ECO:0000313" key="2">
    <source>
        <dbReference type="EMBL" id="MRI68114.1"/>
    </source>
</evidence>
<dbReference type="EMBL" id="WJEE01000050">
    <property type="protein sequence ID" value="MRI68114.1"/>
    <property type="molecule type" value="Genomic_DNA"/>
</dbReference>
<keyword evidence="1" id="KW-0812">Transmembrane</keyword>
<dbReference type="RefSeq" id="WP_153836628.1">
    <property type="nucleotide sequence ID" value="NZ_JBHUMW010000042.1"/>
</dbReference>